<name>A0A0A7GJL5_GEOAI</name>
<organism evidence="1 2">
    <name type="scientific">Geoglobus acetivorans</name>
    <dbReference type="NCBI Taxonomy" id="565033"/>
    <lineage>
        <taxon>Archaea</taxon>
        <taxon>Methanobacteriati</taxon>
        <taxon>Methanobacteriota</taxon>
        <taxon>Archaeoglobi</taxon>
        <taxon>Archaeoglobales</taxon>
        <taxon>Archaeoglobaceae</taxon>
        <taxon>Geoglobus</taxon>
    </lineage>
</organism>
<dbReference type="STRING" id="565033.GACE_2092"/>
<dbReference type="AlphaFoldDB" id="A0A0A7GJL5"/>
<reference evidence="1 2" key="1">
    <citation type="journal article" date="2015" name="Appl. Environ. Microbiol.">
        <title>The Geoglobus acetivorans genome: Fe(III) reduction, acetate utilization, autotrophic growth, and degradation of aromatic compounds in a hyperthermophilic archaeon.</title>
        <authorList>
            <person name="Mardanov A.V."/>
            <person name="Slododkina G.B."/>
            <person name="Slobodkin A.I."/>
            <person name="Beletsky A.V."/>
            <person name="Gavrilov S.N."/>
            <person name="Kublanov I.V."/>
            <person name="Bonch-Osmolovskaya E.A."/>
            <person name="Skryabin K.G."/>
            <person name="Ravin N.V."/>
        </authorList>
    </citation>
    <scope>NUCLEOTIDE SEQUENCE [LARGE SCALE GENOMIC DNA]</scope>
    <source>
        <strain evidence="1 2">SBH6</strain>
    </source>
</reference>
<dbReference type="GeneID" id="24798657"/>
<proteinExistence type="predicted"/>
<evidence type="ECO:0000313" key="2">
    <source>
        <dbReference type="Proteomes" id="UP000030624"/>
    </source>
</evidence>
<dbReference type="Proteomes" id="UP000030624">
    <property type="component" value="Chromosome"/>
</dbReference>
<sequence>MQIELPENLSLTFYLMASGKKNRKQTSVWIEKIYLDKLKEDGVCLSDLVNFLLEQYLRQKGKLDVKEIIESIKK</sequence>
<dbReference type="RefSeq" id="WP_048093217.1">
    <property type="nucleotide sequence ID" value="NZ_CP009552.1"/>
</dbReference>
<accession>A0A0A7GJL5</accession>
<dbReference type="EMBL" id="CP009552">
    <property type="protein sequence ID" value="AIY91116.1"/>
    <property type="molecule type" value="Genomic_DNA"/>
</dbReference>
<gene>
    <name evidence="1" type="ORF">GACE_2092</name>
</gene>
<evidence type="ECO:0000313" key="1">
    <source>
        <dbReference type="EMBL" id="AIY91116.1"/>
    </source>
</evidence>
<protein>
    <submittedName>
        <fullName evidence="1">Uncharacterized protein</fullName>
    </submittedName>
</protein>
<dbReference type="HOGENOM" id="CLU_2678713_0_0_2"/>
<dbReference type="KEGG" id="gac:GACE_2092"/>